<dbReference type="AlphaFoldDB" id="A0A1W1H8A5"/>
<organism evidence="1 2">
    <name type="scientific">Desulfamplus magnetovallimortis</name>
    <dbReference type="NCBI Taxonomy" id="1246637"/>
    <lineage>
        <taxon>Bacteria</taxon>
        <taxon>Pseudomonadati</taxon>
        <taxon>Thermodesulfobacteriota</taxon>
        <taxon>Desulfobacteria</taxon>
        <taxon>Desulfobacterales</taxon>
        <taxon>Desulfobacteraceae</taxon>
        <taxon>Desulfamplus</taxon>
    </lineage>
</organism>
<dbReference type="Proteomes" id="UP000191931">
    <property type="component" value="Unassembled WGS sequence"/>
</dbReference>
<gene>
    <name evidence="1" type="ORF">MTBBW1_1470012</name>
</gene>
<dbReference type="InterPro" id="IPR027417">
    <property type="entry name" value="P-loop_NTPase"/>
</dbReference>
<reference evidence="1 2" key="1">
    <citation type="submission" date="2017-03" db="EMBL/GenBank/DDBJ databases">
        <authorList>
            <person name="Afonso C.L."/>
            <person name="Miller P.J."/>
            <person name="Scott M.A."/>
            <person name="Spackman E."/>
            <person name="Goraichik I."/>
            <person name="Dimitrov K.M."/>
            <person name="Suarez D.L."/>
            <person name="Swayne D.E."/>
        </authorList>
    </citation>
    <scope>NUCLEOTIDE SEQUENCE [LARGE SCALE GENOMIC DNA]</scope>
    <source>
        <strain evidence="1">PRJEB14757</strain>
    </source>
</reference>
<dbReference type="Pfam" id="PF13469">
    <property type="entry name" value="Sulfotransfer_3"/>
    <property type="match status" value="1"/>
</dbReference>
<dbReference type="OrthoDB" id="5432096at2"/>
<evidence type="ECO:0000313" key="2">
    <source>
        <dbReference type="Proteomes" id="UP000191931"/>
    </source>
</evidence>
<evidence type="ECO:0000313" key="1">
    <source>
        <dbReference type="EMBL" id="SLM28699.1"/>
    </source>
</evidence>
<dbReference type="SUPFAM" id="SSF52540">
    <property type="entry name" value="P-loop containing nucleoside triphosphate hydrolases"/>
    <property type="match status" value="1"/>
</dbReference>
<dbReference type="Gene3D" id="3.40.50.300">
    <property type="entry name" value="P-loop containing nucleotide triphosphate hydrolases"/>
    <property type="match status" value="1"/>
</dbReference>
<name>A0A1W1H8A5_9BACT</name>
<accession>A0A1W1H8A5</accession>
<protein>
    <recommendedName>
        <fullName evidence="3">Sulfotransferase domain-containing protein</fullName>
    </recommendedName>
</protein>
<evidence type="ECO:0008006" key="3">
    <source>
        <dbReference type="Google" id="ProtNLM"/>
    </source>
</evidence>
<dbReference type="STRING" id="1246637.MTBBW1_1470012"/>
<dbReference type="RefSeq" id="WP_080805127.1">
    <property type="nucleotide sequence ID" value="NZ_LT828549.1"/>
</dbReference>
<proteinExistence type="predicted"/>
<keyword evidence="2" id="KW-1185">Reference proteome</keyword>
<sequence>MDSNTKNKTVIYIMSDVRSGSTLLENILSKSPNSISVGELHHLDSHLYKGKWGKTWNWNCSCGKSIKNCEFWKKILANLQNKNIQIENTSLMPVIKDNNIAGKDEQYNIKVIKLINEIYTAIFEEMNVDVLIDSSKHTDHGIMLCRESNYKVKIIYLKRDIRAVALSKEKWAKKFNTDEKNHIYRILIRSKKHDIRLKRKLKEIPKEDVIKIQYEQLAHHPNATINKIIKKFNLSHFKVPEYMDIDNSHTIGGTPSRFEKNKIVCDSKWVKISKGKPVFHIFGKIIDLI</sequence>
<dbReference type="EMBL" id="FWEV01000054">
    <property type="protein sequence ID" value="SLM28699.1"/>
    <property type="molecule type" value="Genomic_DNA"/>
</dbReference>